<dbReference type="SUPFAM" id="SSF48452">
    <property type="entry name" value="TPR-like"/>
    <property type="match status" value="1"/>
</dbReference>
<sequence>MSNGTHFVQYFNIEKMGRFPNGADALSTTRMGVYSKLAAVQQAKGGTVYVISGFGKPKTYVLWEAFTIEDIVKQDDQFVVSGPGRVLLPPAVLSGADFEKFKSACANFIGFRKIDDQKYTDTLKHLADANTKAQLAPACEQFCDELVKAFPKMGDAYYYRAHTRQHLGNSAGAKTDYEQAIKLGTNFPDEARAGAAGPPPETQGGNKKQEPEKSAGGIAAQVVAKGVFAGKPPTGVSEVAWRGVLQRRGAEDFRQKVLSAYGSKCAVTSADAEAVIEVALIDPEGPNELKNAIPLRADLRTLFDLNLLRVHPKTRKVFLADSVQNGSYARLWARTLRAPTSKDAAPDFAALQKRWNSAK</sequence>
<protein>
    <recommendedName>
        <fullName evidence="4">Tetratricopeptide repeat protein</fullName>
    </recommendedName>
</protein>
<organism evidence="2 3">
    <name type="scientific">Gemmata palustris</name>
    <dbReference type="NCBI Taxonomy" id="2822762"/>
    <lineage>
        <taxon>Bacteria</taxon>
        <taxon>Pseudomonadati</taxon>
        <taxon>Planctomycetota</taxon>
        <taxon>Planctomycetia</taxon>
        <taxon>Gemmatales</taxon>
        <taxon>Gemmataceae</taxon>
        <taxon>Gemmata</taxon>
    </lineage>
</organism>
<accession>A0ABS5BYA0</accession>
<evidence type="ECO:0000313" key="2">
    <source>
        <dbReference type="EMBL" id="MBP3958719.1"/>
    </source>
</evidence>
<evidence type="ECO:0000313" key="3">
    <source>
        <dbReference type="Proteomes" id="UP000676565"/>
    </source>
</evidence>
<dbReference type="EMBL" id="JAGKQQ010000001">
    <property type="protein sequence ID" value="MBP3958719.1"/>
    <property type="molecule type" value="Genomic_DNA"/>
</dbReference>
<dbReference type="InterPro" id="IPR011990">
    <property type="entry name" value="TPR-like_helical_dom_sf"/>
</dbReference>
<evidence type="ECO:0000256" key="1">
    <source>
        <dbReference type="SAM" id="MobiDB-lite"/>
    </source>
</evidence>
<reference evidence="2 3" key="1">
    <citation type="submission" date="2021-04" db="EMBL/GenBank/DDBJ databases">
        <authorList>
            <person name="Ivanova A."/>
        </authorList>
    </citation>
    <scope>NUCLEOTIDE SEQUENCE [LARGE SCALE GENOMIC DNA]</scope>
    <source>
        <strain evidence="2 3">G18</strain>
    </source>
</reference>
<proteinExistence type="predicted"/>
<dbReference type="Proteomes" id="UP000676565">
    <property type="component" value="Unassembled WGS sequence"/>
</dbReference>
<gene>
    <name evidence="2" type="ORF">J8F10_26030</name>
</gene>
<dbReference type="Gene3D" id="1.25.40.10">
    <property type="entry name" value="Tetratricopeptide repeat domain"/>
    <property type="match status" value="1"/>
</dbReference>
<feature type="region of interest" description="Disordered" evidence="1">
    <location>
        <begin position="189"/>
        <end position="216"/>
    </location>
</feature>
<name>A0ABS5BYA0_9BACT</name>
<evidence type="ECO:0008006" key="4">
    <source>
        <dbReference type="Google" id="ProtNLM"/>
    </source>
</evidence>
<keyword evidence="3" id="KW-1185">Reference proteome</keyword>
<comment type="caution">
    <text evidence="2">The sequence shown here is derived from an EMBL/GenBank/DDBJ whole genome shotgun (WGS) entry which is preliminary data.</text>
</comment>
<dbReference type="RefSeq" id="WP_210658966.1">
    <property type="nucleotide sequence ID" value="NZ_JAGKQQ010000001.1"/>
</dbReference>